<evidence type="ECO:0000259" key="14">
    <source>
        <dbReference type="PROSITE" id="PS51144"/>
    </source>
</evidence>
<feature type="domain" description="Tyrosine-protein phosphatase" evidence="11">
    <location>
        <begin position="1507"/>
        <end position="1779"/>
    </location>
</feature>
<dbReference type="FunFam" id="3.90.190.10:FF:000013">
    <property type="entry name" value="receptor-type tyrosine-protein phosphatase zeta isoform X1"/>
    <property type="match status" value="1"/>
</dbReference>
<dbReference type="SUPFAM" id="SSF52799">
    <property type="entry name" value="(Phosphotyrosine protein) phosphatases II"/>
    <property type="match status" value="2"/>
</dbReference>
<evidence type="ECO:0000256" key="9">
    <source>
        <dbReference type="SAM" id="MobiDB-lite"/>
    </source>
</evidence>
<dbReference type="STRING" id="99883.ENSTNIP00000013619"/>
<dbReference type="InterPro" id="IPR036116">
    <property type="entry name" value="FN3_sf"/>
</dbReference>
<dbReference type="PROSITE" id="PS50056">
    <property type="entry name" value="TYR_PHOSPHATASE_2"/>
    <property type="match status" value="1"/>
</dbReference>
<proteinExistence type="inferred from homology"/>
<dbReference type="PANTHER" id="PTHR19134">
    <property type="entry name" value="RECEPTOR-TYPE TYROSINE-PROTEIN PHOSPHATASE"/>
    <property type="match status" value="1"/>
</dbReference>
<feature type="region of interest" description="Disordered" evidence="9">
    <location>
        <begin position="1145"/>
        <end position="1183"/>
    </location>
</feature>
<dbReference type="Gene3D" id="3.90.190.10">
    <property type="entry name" value="Protein tyrosine phosphatase superfamily"/>
    <property type="match status" value="2"/>
</dbReference>
<feature type="domain" description="Alpha-carbonic anhydrase" evidence="14">
    <location>
        <begin position="1"/>
        <end position="199"/>
    </location>
</feature>
<evidence type="ECO:0000259" key="13">
    <source>
        <dbReference type="PROSITE" id="PS50853"/>
    </source>
</evidence>
<evidence type="ECO:0000256" key="1">
    <source>
        <dbReference type="ARBA" id="ARBA00004167"/>
    </source>
</evidence>
<dbReference type="SUPFAM" id="SSF51069">
    <property type="entry name" value="Carbonic anhydrase"/>
    <property type="match status" value="1"/>
</dbReference>
<dbReference type="InterPro" id="IPR003595">
    <property type="entry name" value="Tyr_Pase_cat"/>
</dbReference>
<keyword evidence="4" id="KW-0732">Signal</keyword>
<protein>
    <recommendedName>
        <fullName evidence="3">protein-tyrosine-phosphatase</fullName>
        <ecNumber evidence="3">3.1.3.48</ecNumber>
    </recommendedName>
</protein>
<keyword evidence="5" id="KW-0378">Hydrolase</keyword>
<dbReference type="CDD" id="cd00063">
    <property type="entry name" value="FN3"/>
    <property type="match status" value="1"/>
</dbReference>
<evidence type="ECO:0000313" key="16">
    <source>
        <dbReference type="Proteomes" id="UP000007303"/>
    </source>
</evidence>
<evidence type="ECO:0000256" key="5">
    <source>
        <dbReference type="ARBA" id="ARBA00022801"/>
    </source>
</evidence>
<keyword evidence="10" id="KW-0812">Transmembrane</keyword>
<dbReference type="InterPro" id="IPR003961">
    <property type="entry name" value="FN3_dom"/>
</dbReference>
<dbReference type="Pfam" id="PF00102">
    <property type="entry name" value="Y_phosphatase"/>
    <property type="match status" value="2"/>
</dbReference>
<feature type="transmembrane region" description="Helical" evidence="10">
    <location>
        <begin position="1006"/>
        <end position="1030"/>
    </location>
</feature>
<evidence type="ECO:0000259" key="11">
    <source>
        <dbReference type="PROSITE" id="PS50055"/>
    </source>
</evidence>
<reference evidence="16" key="1">
    <citation type="journal article" date="2004" name="Nature">
        <title>Genome duplication in the teleost fish Tetraodon nigroviridis reveals the early vertebrate proto-karyotype.</title>
        <authorList>
            <person name="Jaillon O."/>
            <person name="Aury J.-M."/>
            <person name="Brunet F."/>
            <person name="Petit J.-L."/>
            <person name="Stange-Thomann N."/>
            <person name="Mauceli E."/>
            <person name="Bouneau L."/>
            <person name="Fischer C."/>
            <person name="Ozouf-Costaz C."/>
            <person name="Bernot A."/>
            <person name="Nicaud S."/>
            <person name="Jaffe D."/>
            <person name="Fisher S."/>
            <person name="Lutfalla G."/>
            <person name="Dossat C."/>
            <person name="Segurens B."/>
            <person name="Dasilva C."/>
            <person name="Salanoubat M."/>
            <person name="Levy M."/>
            <person name="Boudet N."/>
            <person name="Castellano S."/>
            <person name="Anthouard V."/>
            <person name="Jubin C."/>
            <person name="Castelli V."/>
            <person name="Katinka M."/>
            <person name="Vacherie B."/>
            <person name="Biemont C."/>
            <person name="Skalli Z."/>
            <person name="Cattolico L."/>
            <person name="Poulain J."/>
            <person name="De Berardinis V."/>
            <person name="Cruaud C."/>
            <person name="Duprat S."/>
            <person name="Brottier P."/>
            <person name="Coutanceau J.-P."/>
            <person name="Gouzy J."/>
            <person name="Parra G."/>
            <person name="Lardier G."/>
            <person name="Chapple C."/>
            <person name="McKernan K.J."/>
            <person name="McEwan P."/>
            <person name="Bosak S."/>
            <person name="Kellis M."/>
            <person name="Volff J.-N."/>
            <person name="Guigo R."/>
            <person name="Zody M.C."/>
            <person name="Mesirov J."/>
            <person name="Lindblad-Toh K."/>
            <person name="Birren B."/>
            <person name="Nusbaum C."/>
            <person name="Kahn D."/>
            <person name="Robinson-Rechavi M."/>
            <person name="Laudet V."/>
            <person name="Schachter V."/>
            <person name="Quetier F."/>
            <person name="Saurin W."/>
            <person name="Scarpelli C."/>
            <person name="Wincker P."/>
            <person name="Lander E.S."/>
            <person name="Weissenbach J."/>
            <person name="Roest Crollius H."/>
        </authorList>
    </citation>
    <scope>NUCLEOTIDE SEQUENCE [LARGE SCALE GENOMIC DNA]</scope>
</reference>
<comment type="subcellular location">
    <subcellularLocation>
        <location evidence="1">Membrane</location>
        <topology evidence="1">Single-pass membrane protein</topology>
    </subcellularLocation>
</comment>
<dbReference type="InterPro" id="IPR013783">
    <property type="entry name" value="Ig-like_fold"/>
</dbReference>
<name>H3CZD4_TETNG</name>
<dbReference type="SMART" id="SM00194">
    <property type="entry name" value="PTPc"/>
    <property type="match status" value="2"/>
</dbReference>
<comment type="catalytic activity">
    <reaction evidence="8">
        <text>O-phospho-L-tyrosyl-[protein] + H2O = L-tyrosyl-[protein] + phosphate</text>
        <dbReference type="Rhea" id="RHEA:10684"/>
        <dbReference type="Rhea" id="RHEA-COMP:10136"/>
        <dbReference type="Rhea" id="RHEA-COMP:20101"/>
        <dbReference type="ChEBI" id="CHEBI:15377"/>
        <dbReference type="ChEBI" id="CHEBI:43474"/>
        <dbReference type="ChEBI" id="CHEBI:46858"/>
        <dbReference type="ChEBI" id="CHEBI:61978"/>
        <dbReference type="EC" id="3.1.3.48"/>
    </reaction>
</comment>
<dbReference type="Gene3D" id="2.60.40.10">
    <property type="entry name" value="Immunoglobulins"/>
    <property type="match status" value="1"/>
</dbReference>
<dbReference type="Pfam" id="PF00041">
    <property type="entry name" value="fn3"/>
    <property type="match status" value="1"/>
</dbReference>
<dbReference type="CDD" id="cd14550">
    <property type="entry name" value="R5-PTP-2"/>
    <property type="match status" value="1"/>
</dbReference>
<keyword evidence="7 10" id="KW-0472">Membrane</keyword>
<keyword evidence="10" id="KW-1133">Transmembrane helix</keyword>
<dbReference type="InterPro" id="IPR000242">
    <property type="entry name" value="PTP_cat"/>
</dbReference>
<feature type="region of interest" description="Disordered" evidence="9">
    <location>
        <begin position="410"/>
        <end position="469"/>
    </location>
</feature>
<dbReference type="Proteomes" id="UP000007303">
    <property type="component" value="Unassembled WGS sequence"/>
</dbReference>
<dbReference type="InterPro" id="IPR029021">
    <property type="entry name" value="Prot-tyrosine_phosphatase-like"/>
</dbReference>
<accession>H3CZD4</accession>
<dbReference type="SMART" id="SM01057">
    <property type="entry name" value="Carb_anhydrase"/>
    <property type="match status" value="1"/>
</dbReference>
<dbReference type="SMART" id="SM00404">
    <property type="entry name" value="PTPc_motif"/>
    <property type="match status" value="2"/>
</dbReference>
<dbReference type="PRINTS" id="PR00700">
    <property type="entry name" value="PRTYPHPHTASE"/>
</dbReference>
<dbReference type="InterPro" id="IPR036398">
    <property type="entry name" value="CA_dom_sf"/>
</dbReference>
<dbReference type="PROSITE" id="PS50055">
    <property type="entry name" value="TYR_PHOSPHATASE_PTP"/>
    <property type="match status" value="2"/>
</dbReference>
<dbReference type="InterPro" id="IPR016130">
    <property type="entry name" value="Tyr_Pase_AS"/>
</dbReference>
<dbReference type="Ensembl" id="ENSTNIT00000013813.1">
    <property type="protein sequence ID" value="ENSTNIP00000013619.1"/>
    <property type="gene ID" value="ENSTNIG00000006888.1"/>
</dbReference>
<dbReference type="GO" id="GO:0016020">
    <property type="term" value="C:membrane"/>
    <property type="evidence" value="ECO:0007669"/>
    <property type="project" value="UniProtKB-SubCell"/>
</dbReference>
<feature type="domain" description="Fibronectin type-III" evidence="13">
    <location>
        <begin position="213"/>
        <end position="310"/>
    </location>
</feature>
<evidence type="ECO:0000256" key="4">
    <source>
        <dbReference type="ARBA" id="ARBA00022729"/>
    </source>
</evidence>
<feature type="region of interest" description="Disordered" evidence="9">
    <location>
        <begin position="329"/>
        <end position="348"/>
    </location>
</feature>
<keyword evidence="6" id="KW-0904">Protein phosphatase</keyword>
<dbReference type="InterPro" id="IPR000387">
    <property type="entry name" value="Tyr_Pase_dom"/>
</dbReference>
<dbReference type="PANTHER" id="PTHR19134:SF461">
    <property type="entry name" value="RECEPTOR-TYPE TYROSINE-PROTEIN PHOSPHATASE ZETA"/>
    <property type="match status" value="1"/>
</dbReference>
<dbReference type="PROSITE" id="PS51144">
    <property type="entry name" value="ALPHA_CA_2"/>
    <property type="match status" value="1"/>
</dbReference>
<sequence length="2103" mass="231200">VVIAVEGDFFVSGGGLSSRFRVGRIAFHWGHCNTTAAGSEHSLNGRRYPLEMQIYCHDPNDFQSLDEALKSGGRIAALAVLFELSLDDNENFHPVADAISSVSRFGKSGSLEAFTLRSLLPRNTDKYFIYNGSLTAPPCSETVEWVVFKQPVEISETQLEVFCDVMTVELAGYVMLTDYLQNNFRLQQQQFAGQVFASYTGVEDLLPPVCSSEPENVQADAQNDTTMVVTWERPRAVYDTTIDWYTVTYQRLQGPDQIKREFRTDGDQDVGAIISSLMANSSYVVQIIAVCTNGLRGRWSDQIIVDMPLEDPGTSKLLRLSISSIFSESDSDADAGKDSEYNQEVGGEGPKMCVTVMVATQLHTAVRPPSSQVPFRSRWRTPENQNQVDSAPELHSPVEEVPVEQTRVYQNQPDPNLPVQPDARSTPESPSRLKPGARKKPSQSGPAPGAGGQNSIEEDPPTHGGLTNVGLDRNAATWVSEMTEQPGFLFPVAPPTTPPPFRRQITEEASLSVTPNQMNDYSLLEDLGLPSPQPDTSSPPAEDAQVTDVFYEDENYQTTEFVAVAGQIREQRLLFSVSMDVSSGKIAIMAHLLSIIPVSLSIVGKNRLDNKRIPTGSAPLASFPYYFKLCPTGSEVDTASVNPPQLETDTGVSADGSAPWVTDRPASGSNTLANSLYKSFTSPSLLRVLMHTTQPMFTGAPPPQRTHTAGRIPGASLEPKWSEFRTKLELELSSKCFSDQLWPELVCFIICELNLELIHANFPSTAGCRPVSSNGPPCWSNHLCSHCTQGHTFPSSFYCNLPEKALVIINIEFGTPAALCSLLWPNGALCWLPTSPNNDPAAIKMEGLTSFDVEKKNGASKDSLHRASKTGSNLRDSDNTFMMVICCRLRVLVKSLAPFGHINKSLFNETDAVRGWGPNLEFWSTSKRFACTVLLSSLLGPFSHPVQPAVLSPDKQSSALATADGRDVMKPLTSSNLSLSLVEGNNSSHESRVGLVGAVEMEKRTVVPLAVVSTLTGVCLLVLVGILIYWRYSSALNLRPGPIRPRVQAFPCPCGRNCVQVAHFYTDDGATPKAVSAPSTPLLLATDGHEPLTVKQFVKHVMELHNSNTFSKEFEVNQAFGVTALGFNEKRREIVSRCFTEAETHSLNPPSSEVDTASVNPPQLETDTGVSADGSAPWVTDRPASGSNTLANSLYKSFTSPSLLRVLMHTTQPIQPDASRAPVLSPNGANLGLNWSWNLAQNVSVTSFGLNYTAGCRPVSSNGPPCWSNHLCSQFRLLQNNDPAAIKMEGLTSFDVEKKNGASKDSLHRASKTGSNPEDGVHQVEMAKEGEKKVSQPRGWVVLQHNNRDGPKYPEHLALSQNKSLFNETDAVRGWGWGKGDGRTWNSGAPRSVLHAPCSFPVWVEGNNSSHESRVGLVGAVEMEKRTVVPLAVVSTLTGVCLLVLVGILIYWRNCVQVAHFYTDDGATPKAVSAPSTPLLLATDGHEPLTVKQFVKHVMELHNSNTFSKEFEIFKESSQDVQVCTVDMGITADSSNHPDNKSKNRYINILAYDHSRVKLSNSLDRDGKCGDYINANFVDGYERTRAYVAAQGPLRSGREDFWRMIWQQNVGVVVMITNLKEKGRTKCEQYWPGEGQEDYGPYQVTLKSTLTLAYYTLRTLSVSDTANKASQKRVEHTVLHYHYTQWPDMGVPEYTLPVLSFIRASSRARTQEMGPVLVHCSAGVGRTGTYIVIDSMLQQIQDQGTVNVLGFLKHVRTQRNFLVQTEEQYVFIHDALVEAILSRDTLVTSDVLHAYVSDLLTPAASGRTRMDKQFKLVGQRQAKHADYSTALKDGNAERNRAKALMPVERSRVCLSASETNSTGYINASYVTGHRHCTEFIVSQTPLSSTVADFWRMVWEHNTRTVVCLPDAHGQCEDSCVYLPSKEQPMSFEGFGVCYSGEEHVCLSGDQRLLVQDFVLESTLNNFVLEVRHYSAACWPNPDGPIRNSFHLVNTVREHSRQSDAPTVVLDPLGGATSGLFCALTTLSSQLEDQGAVDVYQVARMTNLMRPGVFNDLEQFQYLYRAVLSSVSSQEDQRAQQCQETNGSLPLGRNNITESLESLM</sequence>
<dbReference type="InterPro" id="IPR050348">
    <property type="entry name" value="Protein-Tyr_Phosphatase"/>
</dbReference>
<evidence type="ECO:0000256" key="2">
    <source>
        <dbReference type="ARBA" id="ARBA00006246"/>
    </source>
</evidence>
<reference evidence="15" key="3">
    <citation type="submission" date="2025-09" db="UniProtKB">
        <authorList>
            <consortium name="Ensembl"/>
        </authorList>
    </citation>
    <scope>IDENTIFICATION</scope>
</reference>
<comment type="similarity">
    <text evidence="2">Belongs to the protein-tyrosine phosphatase family. Receptor class 5 subfamily.</text>
</comment>
<dbReference type="GO" id="GO:0004725">
    <property type="term" value="F:protein tyrosine phosphatase activity"/>
    <property type="evidence" value="ECO:0007669"/>
    <property type="project" value="UniProtKB-EC"/>
</dbReference>
<dbReference type="InParanoid" id="H3CZD4"/>
<dbReference type="HOGENOM" id="CLU_001120_2_0_1"/>
<feature type="region of interest" description="Disordered" evidence="9">
    <location>
        <begin position="523"/>
        <end position="543"/>
    </location>
</feature>
<dbReference type="FunFam" id="3.90.190.10:FF:000088">
    <property type="entry name" value="Receptor protein-tyrosine phosphatase LAR"/>
    <property type="match status" value="1"/>
</dbReference>
<evidence type="ECO:0000256" key="8">
    <source>
        <dbReference type="ARBA" id="ARBA00051722"/>
    </source>
</evidence>
<dbReference type="GeneTree" id="ENSGT00940000155529"/>
<feature type="compositionally biased region" description="Polar residues" evidence="9">
    <location>
        <begin position="1145"/>
        <end position="1169"/>
    </location>
</feature>
<dbReference type="SMART" id="SM00060">
    <property type="entry name" value="FN3"/>
    <property type="match status" value="1"/>
</dbReference>
<evidence type="ECO:0000256" key="6">
    <source>
        <dbReference type="ARBA" id="ARBA00022912"/>
    </source>
</evidence>
<dbReference type="Pfam" id="PF00194">
    <property type="entry name" value="Carb_anhydrase"/>
    <property type="match status" value="1"/>
</dbReference>
<organism evidence="15 16">
    <name type="scientific">Tetraodon nigroviridis</name>
    <name type="common">Spotted green pufferfish</name>
    <name type="synonym">Chelonodon nigroviridis</name>
    <dbReference type="NCBI Taxonomy" id="99883"/>
    <lineage>
        <taxon>Eukaryota</taxon>
        <taxon>Metazoa</taxon>
        <taxon>Chordata</taxon>
        <taxon>Craniata</taxon>
        <taxon>Vertebrata</taxon>
        <taxon>Euteleostomi</taxon>
        <taxon>Actinopterygii</taxon>
        <taxon>Neopterygii</taxon>
        <taxon>Teleostei</taxon>
        <taxon>Neoteleostei</taxon>
        <taxon>Acanthomorphata</taxon>
        <taxon>Eupercaria</taxon>
        <taxon>Tetraodontiformes</taxon>
        <taxon>Tetradontoidea</taxon>
        <taxon>Tetraodontidae</taxon>
        <taxon>Tetraodon</taxon>
    </lineage>
</organism>
<dbReference type="InterPro" id="IPR001148">
    <property type="entry name" value="CA_dom"/>
</dbReference>
<dbReference type="EC" id="3.1.3.48" evidence="3"/>
<feature type="domain" description="Tyrosine-protein phosphatase" evidence="11">
    <location>
        <begin position="1810"/>
        <end position="2069"/>
    </location>
</feature>
<dbReference type="PROSITE" id="PS00383">
    <property type="entry name" value="TYR_PHOSPHATASE_1"/>
    <property type="match status" value="1"/>
</dbReference>
<feature type="region of interest" description="Disordered" evidence="9">
    <location>
        <begin position="365"/>
        <end position="396"/>
    </location>
</feature>
<keyword evidence="16" id="KW-1185">Reference proteome</keyword>
<evidence type="ECO:0000256" key="7">
    <source>
        <dbReference type="ARBA" id="ARBA00023136"/>
    </source>
</evidence>
<dbReference type="Gene3D" id="3.10.200.10">
    <property type="entry name" value="Alpha carbonic anhydrase"/>
    <property type="match status" value="1"/>
</dbReference>
<dbReference type="FunFam" id="2.60.40.10:FF:000313">
    <property type="entry name" value="Receptor-type tyrosine-protein phosphatase zeta"/>
    <property type="match status" value="1"/>
</dbReference>
<evidence type="ECO:0000313" key="15">
    <source>
        <dbReference type="Ensembl" id="ENSTNIP00000013619.1"/>
    </source>
</evidence>
<feature type="transmembrane region" description="Helical" evidence="10">
    <location>
        <begin position="1428"/>
        <end position="1452"/>
    </location>
</feature>
<evidence type="ECO:0000256" key="10">
    <source>
        <dbReference type="SAM" id="Phobius"/>
    </source>
</evidence>
<evidence type="ECO:0000256" key="3">
    <source>
        <dbReference type="ARBA" id="ARBA00013064"/>
    </source>
</evidence>
<feature type="domain" description="Tyrosine specific protein phosphatases" evidence="12">
    <location>
        <begin position="1696"/>
        <end position="1770"/>
    </location>
</feature>
<reference evidence="15" key="2">
    <citation type="submission" date="2025-08" db="UniProtKB">
        <authorList>
            <consortium name="Ensembl"/>
        </authorList>
    </citation>
    <scope>IDENTIFICATION</scope>
</reference>
<feature type="region of interest" description="Disordered" evidence="9">
    <location>
        <begin position="1301"/>
        <end position="1321"/>
    </location>
</feature>
<dbReference type="PROSITE" id="PS50853">
    <property type="entry name" value="FN3"/>
    <property type="match status" value="1"/>
</dbReference>
<evidence type="ECO:0000259" key="12">
    <source>
        <dbReference type="PROSITE" id="PS50056"/>
    </source>
</evidence>
<dbReference type="SUPFAM" id="SSF49265">
    <property type="entry name" value="Fibronectin type III"/>
    <property type="match status" value="1"/>
</dbReference>